<dbReference type="PANTHER" id="PTHR21013">
    <property type="entry name" value="ATP SYNTHASE MITOCHONDRIAL F1 COMPLEX ASSEMBLY FACTOR 2/ATP12 PROTEIN, MITOCHONDRIAL PRECURSOR"/>
    <property type="match status" value="1"/>
</dbReference>
<dbReference type="RefSeq" id="XP_020436697.1">
    <property type="nucleotide sequence ID" value="XM_020572580.1"/>
</dbReference>
<evidence type="ECO:0000256" key="5">
    <source>
        <dbReference type="ARBA" id="ARBA00023186"/>
    </source>
</evidence>
<dbReference type="InParanoid" id="D3AZW0"/>
<evidence type="ECO:0000256" key="4">
    <source>
        <dbReference type="ARBA" id="ARBA00023128"/>
    </source>
</evidence>
<dbReference type="GO" id="GO:0005739">
    <property type="term" value="C:mitochondrion"/>
    <property type="evidence" value="ECO:0007669"/>
    <property type="project" value="UniProtKB-SubCell"/>
</dbReference>
<name>D3AZW0_HETP5</name>
<comment type="subcellular location">
    <subcellularLocation>
        <location evidence="1">Mitochondrion</location>
    </subcellularLocation>
</comment>
<keyword evidence="5" id="KW-0143">Chaperone</keyword>
<evidence type="ECO:0000313" key="7">
    <source>
        <dbReference type="Proteomes" id="UP000001396"/>
    </source>
</evidence>
<gene>
    <name evidence="6" type="primary">atp12</name>
    <name evidence="6" type="ORF">PPL_01574</name>
</gene>
<sequence length="342" mass="39092">MLGRTYKQIINNNNRLFTQHCRFSTVGSAQTTGNKVSFKISNKAAAEKPKTKTINVNSVKVLPIDAKLSSTSSFNAKIVPETKIFKGEILLEGIKNDGTSLRWYKHVGYTFDAENNGYLPLLDNRPMKTVNRKLFIVPTKEIAMAIATEWMVQGKYIMPHRLPLTTVAATCIDMNPESRQKCIDELIGHLATDQVCNRDSDETQLKKLQNEAFDDLLHWSSDYYGKPFYLSFDLDLSRHPPSLLKTIREHLESMNNWQLLCMQTLTTSTKSFLISLNLYYNRVRLDKLYKIVALEEEFQSETWGKIPFGHDLAEMETLNEIAPALFVLRSIDPLPLPNKPKN</sequence>
<keyword evidence="7" id="KW-1185">Reference proteome</keyword>
<keyword evidence="3" id="KW-0809">Transit peptide</keyword>
<dbReference type="FunCoup" id="D3AZW0">
    <property type="interactions" value="506"/>
</dbReference>
<dbReference type="AlphaFoldDB" id="D3AZW0"/>
<dbReference type="GO" id="GO:0033615">
    <property type="term" value="P:mitochondrial proton-transporting ATP synthase complex assembly"/>
    <property type="evidence" value="ECO:0007669"/>
    <property type="project" value="TreeGrafter"/>
</dbReference>
<protein>
    <submittedName>
        <fullName evidence="6">ATP synthase mitochondrial F1 complex assembly factor 2</fullName>
    </submittedName>
</protein>
<dbReference type="Proteomes" id="UP000001396">
    <property type="component" value="Unassembled WGS sequence"/>
</dbReference>
<dbReference type="Gene3D" id="3.30.2180.10">
    <property type="entry name" value="ATP12-like"/>
    <property type="match status" value="1"/>
</dbReference>
<organism evidence="6 7">
    <name type="scientific">Heterostelium pallidum (strain ATCC 26659 / Pp 5 / PN500)</name>
    <name type="common">Cellular slime mold</name>
    <name type="synonym">Polysphondylium pallidum</name>
    <dbReference type="NCBI Taxonomy" id="670386"/>
    <lineage>
        <taxon>Eukaryota</taxon>
        <taxon>Amoebozoa</taxon>
        <taxon>Evosea</taxon>
        <taxon>Eumycetozoa</taxon>
        <taxon>Dictyostelia</taxon>
        <taxon>Acytosteliales</taxon>
        <taxon>Acytosteliaceae</taxon>
        <taxon>Heterostelium</taxon>
    </lineage>
</organism>
<dbReference type="Gene3D" id="1.10.3580.10">
    <property type="entry name" value="ATP12 ATPase"/>
    <property type="match status" value="1"/>
</dbReference>
<dbReference type="Pfam" id="PF07542">
    <property type="entry name" value="ATP12"/>
    <property type="match status" value="1"/>
</dbReference>
<comment type="caution">
    <text evidence="6">The sequence shown here is derived from an EMBL/GenBank/DDBJ whole genome shotgun (WGS) entry which is preliminary data.</text>
</comment>
<evidence type="ECO:0000256" key="2">
    <source>
        <dbReference type="ARBA" id="ARBA00008231"/>
    </source>
</evidence>
<comment type="similarity">
    <text evidence="2">Belongs to the ATP12 family.</text>
</comment>
<dbReference type="InterPro" id="IPR042272">
    <property type="entry name" value="ATP12_ATP_synth-F1-assembly_N"/>
</dbReference>
<evidence type="ECO:0000256" key="1">
    <source>
        <dbReference type="ARBA" id="ARBA00004173"/>
    </source>
</evidence>
<keyword evidence="4" id="KW-0496">Mitochondrion</keyword>
<dbReference type="GeneID" id="31357103"/>
<reference evidence="6 7" key="1">
    <citation type="journal article" date="2011" name="Genome Res.">
        <title>Phylogeny-wide analysis of social amoeba genomes highlights ancient origins for complex intercellular communication.</title>
        <authorList>
            <person name="Heidel A.J."/>
            <person name="Lawal H.M."/>
            <person name="Felder M."/>
            <person name="Schilde C."/>
            <person name="Helps N.R."/>
            <person name="Tunggal B."/>
            <person name="Rivero F."/>
            <person name="John U."/>
            <person name="Schleicher M."/>
            <person name="Eichinger L."/>
            <person name="Platzer M."/>
            <person name="Noegel A.A."/>
            <person name="Schaap P."/>
            <person name="Gloeckner G."/>
        </authorList>
    </citation>
    <scope>NUCLEOTIDE SEQUENCE [LARGE SCALE GENOMIC DNA]</scope>
    <source>
        <strain evidence="7">ATCC 26659 / Pp 5 / PN500</strain>
    </source>
</reference>
<evidence type="ECO:0000313" key="6">
    <source>
        <dbReference type="EMBL" id="EFA84584.1"/>
    </source>
</evidence>
<dbReference type="SUPFAM" id="SSF160909">
    <property type="entry name" value="ATP12-like"/>
    <property type="match status" value="1"/>
</dbReference>
<dbReference type="InterPro" id="IPR023335">
    <property type="entry name" value="ATP12_ortho_dom_sf"/>
</dbReference>
<dbReference type="OMA" id="YQMDVSL"/>
<proteinExistence type="inferred from homology"/>
<accession>D3AZW0</accession>
<dbReference type="InterPro" id="IPR011419">
    <property type="entry name" value="ATP12_ATP_synth-F1-assembly"/>
</dbReference>
<evidence type="ECO:0000256" key="3">
    <source>
        <dbReference type="ARBA" id="ARBA00022946"/>
    </source>
</evidence>
<dbReference type="PANTHER" id="PTHR21013:SF10">
    <property type="entry name" value="ATP SYNTHASE MITOCHONDRIAL F1 COMPLEX ASSEMBLY FACTOR 2"/>
    <property type="match status" value="1"/>
</dbReference>
<dbReference type="STRING" id="670386.D3AZW0"/>
<dbReference type="EMBL" id="ADBJ01000008">
    <property type="protein sequence ID" value="EFA84584.1"/>
    <property type="molecule type" value="Genomic_DNA"/>
</dbReference>